<name>A0A261G097_9BIFI</name>
<gene>
    <name evidence="2" type="ORF">BAQU_1983</name>
</gene>
<reference evidence="2 3" key="1">
    <citation type="journal article" date="2017" name="BMC Genomics">
        <title>Comparative genomic and phylogenomic analyses of the Bifidobacteriaceae family.</title>
        <authorList>
            <person name="Lugli G.A."/>
            <person name="Milani C."/>
            <person name="Turroni F."/>
            <person name="Duranti S."/>
            <person name="Mancabelli L."/>
            <person name="Mangifesta M."/>
            <person name="Ferrario C."/>
            <person name="Modesto M."/>
            <person name="Mattarelli P."/>
            <person name="Jiri K."/>
            <person name="van Sinderen D."/>
            <person name="Ventura M."/>
        </authorList>
    </citation>
    <scope>NUCLEOTIDE SEQUENCE [LARGE SCALE GENOMIC DNA]</scope>
    <source>
        <strain evidence="2 3">LMG 28769</strain>
    </source>
</reference>
<dbReference type="GeneID" id="98296621"/>
<dbReference type="RefSeq" id="WP_094695291.1">
    <property type="nucleotide sequence ID" value="NZ_MWXA01000014.1"/>
</dbReference>
<sequence length="110" mass="13089">MKTVRLYPERIVLQDERHRDVRTLDVYEAGSRVNTDNLPEGWHRYAWRDNGGEGHNDTFENWVWVNHMNDYISREDVSALLDEQGGMYFEFADNDPAIQPIEMPESIYQR</sequence>
<dbReference type="InterPro" id="IPR040809">
    <property type="entry name" value="LPD28"/>
</dbReference>
<accession>A0A261G097</accession>
<comment type="caution">
    <text evidence="2">The sequence shown here is derived from an EMBL/GenBank/DDBJ whole genome shotgun (WGS) entry which is preliminary data.</text>
</comment>
<protein>
    <recommendedName>
        <fullName evidence="1">Large polyvalent protein associated domain-containing protein</fullName>
    </recommendedName>
</protein>
<evidence type="ECO:0000313" key="3">
    <source>
        <dbReference type="Proteomes" id="UP000216451"/>
    </source>
</evidence>
<keyword evidence="3" id="KW-1185">Reference proteome</keyword>
<dbReference type="EMBL" id="MWXA01000014">
    <property type="protein sequence ID" value="OZG64841.1"/>
    <property type="molecule type" value="Genomic_DNA"/>
</dbReference>
<dbReference type="AlphaFoldDB" id="A0A261G097"/>
<evidence type="ECO:0000313" key="2">
    <source>
        <dbReference type="EMBL" id="OZG64841.1"/>
    </source>
</evidence>
<organism evidence="2 3">
    <name type="scientific">Bifidobacterium aquikefiri</name>
    <dbReference type="NCBI Taxonomy" id="1653207"/>
    <lineage>
        <taxon>Bacteria</taxon>
        <taxon>Bacillati</taxon>
        <taxon>Actinomycetota</taxon>
        <taxon>Actinomycetes</taxon>
        <taxon>Bifidobacteriales</taxon>
        <taxon>Bifidobacteriaceae</taxon>
        <taxon>Bifidobacterium</taxon>
    </lineage>
</organism>
<feature type="domain" description="Large polyvalent protein associated" evidence="1">
    <location>
        <begin position="14"/>
        <end position="91"/>
    </location>
</feature>
<dbReference type="Pfam" id="PF18843">
    <property type="entry name" value="LPD28"/>
    <property type="match status" value="1"/>
</dbReference>
<proteinExistence type="predicted"/>
<evidence type="ECO:0000259" key="1">
    <source>
        <dbReference type="Pfam" id="PF18843"/>
    </source>
</evidence>
<dbReference type="Proteomes" id="UP000216451">
    <property type="component" value="Unassembled WGS sequence"/>
</dbReference>